<evidence type="ECO:0008006" key="2">
    <source>
        <dbReference type="Google" id="ProtNLM"/>
    </source>
</evidence>
<dbReference type="EMBL" id="BKCJ010003762">
    <property type="protein sequence ID" value="GEU57020.1"/>
    <property type="molecule type" value="Genomic_DNA"/>
</dbReference>
<evidence type="ECO:0000313" key="1">
    <source>
        <dbReference type="EMBL" id="GEU57020.1"/>
    </source>
</evidence>
<dbReference type="PANTHER" id="PTHR33067:SF9">
    <property type="entry name" value="RNA-DIRECTED DNA POLYMERASE"/>
    <property type="match status" value="1"/>
</dbReference>
<reference evidence="1" key="1">
    <citation type="journal article" date="2019" name="Sci. Rep.">
        <title>Draft genome of Tanacetum cinerariifolium, the natural source of mosquito coil.</title>
        <authorList>
            <person name="Yamashiro T."/>
            <person name="Shiraishi A."/>
            <person name="Satake H."/>
            <person name="Nakayama K."/>
        </authorList>
    </citation>
    <scope>NUCLEOTIDE SEQUENCE</scope>
</reference>
<dbReference type="AlphaFoldDB" id="A0A6L2L7C5"/>
<sequence>MKETAVDAKVAIQEMDRTVKYLKGIAENVLVGISKFVFPIEFIILDMPEDVKVPLILKRPFLSTDHAKIDVFKRKITLRVGDEKIIFKGMKPASSLINRVYISLDPLYGDYIELNALNVPLELRRNQVDDLIPTTEEVENMDGYRDQDIGYIILGESLCKASRMEARRCSWCRGPFNGGNCQRCTNESDKFIKSSVEDLVPIPSEFGDTSGSDSECDLPSCDNFSPINIFEGKYMTFSNPLFDLNDNFTFSDDESLSDEDVPKENVKAYSNPLLEFNDEYISSDVNPLFNEVLEDIENKDSYVSNLDEPAFLVTPLSDANENECFDPGGDIDEINTFLDIDTSTDIKDDYHDSESDVLYHESLLSDDTTPNLPSEVFLDHDPRSLSDINDLKITVKVFDLGISKKFFSPTYEARLFLSRVSYFVTCLWFCPSFTRASILSMFIYGNPIS</sequence>
<comment type="caution">
    <text evidence="1">The sequence shown here is derived from an EMBL/GenBank/DDBJ whole genome shotgun (WGS) entry which is preliminary data.</text>
</comment>
<dbReference type="Gene3D" id="2.40.70.10">
    <property type="entry name" value="Acid Proteases"/>
    <property type="match status" value="1"/>
</dbReference>
<gene>
    <name evidence="1" type="ORF">Tci_028998</name>
</gene>
<name>A0A6L2L7C5_TANCI</name>
<organism evidence="1">
    <name type="scientific">Tanacetum cinerariifolium</name>
    <name type="common">Dalmatian daisy</name>
    <name type="synonym">Chrysanthemum cinerariifolium</name>
    <dbReference type="NCBI Taxonomy" id="118510"/>
    <lineage>
        <taxon>Eukaryota</taxon>
        <taxon>Viridiplantae</taxon>
        <taxon>Streptophyta</taxon>
        <taxon>Embryophyta</taxon>
        <taxon>Tracheophyta</taxon>
        <taxon>Spermatophyta</taxon>
        <taxon>Magnoliopsida</taxon>
        <taxon>eudicotyledons</taxon>
        <taxon>Gunneridae</taxon>
        <taxon>Pentapetalae</taxon>
        <taxon>asterids</taxon>
        <taxon>campanulids</taxon>
        <taxon>Asterales</taxon>
        <taxon>Asteraceae</taxon>
        <taxon>Asteroideae</taxon>
        <taxon>Anthemideae</taxon>
        <taxon>Anthemidinae</taxon>
        <taxon>Tanacetum</taxon>
    </lineage>
</organism>
<accession>A0A6L2L7C5</accession>
<dbReference type="InterPro" id="IPR021109">
    <property type="entry name" value="Peptidase_aspartic_dom_sf"/>
</dbReference>
<protein>
    <recommendedName>
        <fullName evidence="2">Reverse transcriptase domain-containing protein</fullName>
    </recommendedName>
</protein>
<dbReference type="PANTHER" id="PTHR33067">
    <property type="entry name" value="RNA-DIRECTED DNA POLYMERASE-RELATED"/>
    <property type="match status" value="1"/>
</dbReference>
<proteinExistence type="predicted"/>